<dbReference type="InterPro" id="IPR057930">
    <property type="entry name" value="Antitoxin_put"/>
</dbReference>
<evidence type="ECO:0000313" key="1">
    <source>
        <dbReference type="EMBL" id="GBF79399.1"/>
    </source>
</evidence>
<keyword evidence="2" id="KW-1185">Reference proteome</keyword>
<sequence length="69" mass="7898">MESLINEKKTKELLTEILIEMMQSKREVFYEIVLEALEEIGLGNAIVEGRKNEFVSEDEVLAILDGQVE</sequence>
<dbReference type="OrthoDB" id="573993at2"/>
<dbReference type="Proteomes" id="UP000287247">
    <property type="component" value="Unassembled WGS sequence"/>
</dbReference>
<reference evidence="2" key="1">
    <citation type="submission" date="2017-05" db="EMBL/GenBank/DDBJ databases">
        <title>Physiological properties and genetic analysis related to exopolysaccharide production of fresh-water unicellular cyanobacterium Aphanothece sacrum, Suizenji Nori, that has been cultured as a food source in Japan.</title>
        <authorList>
            <person name="Kanesaki Y."/>
            <person name="Yoshikawa S."/>
            <person name="Ohki K."/>
        </authorList>
    </citation>
    <scope>NUCLEOTIDE SEQUENCE [LARGE SCALE GENOMIC DNA]</scope>
    <source>
        <strain evidence="2">FPU1</strain>
    </source>
</reference>
<name>A0A401IDW3_APHSA</name>
<dbReference type="EMBL" id="BDQK01000002">
    <property type="protein sequence ID" value="GBF79399.1"/>
    <property type="molecule type" value="Genomic_DNA"/>
</dbReference>
<protein>
    <submittedName>
        <fullName evidence="1">Uncharacterized protein</fullName>
    </submittedName>
</protein>
<comment type="caution">
    <text evidence="1">The sequence shown here is derived from an EMBL/GenBank/DDBJ whole genome shotgun (WGS) entry which is preliminary data.</text>
</comment>
<proteinExistence type="predicted"/>
<organism evidence="1 2">
    <name type="scientific">Aphanothece sacrum FPU1</name>
    <dbReference type="NCBI Taxonomy" id="1920663"/>
    <lineage>
        <taxon>Bacteria</taxon>
        <taxon>Bacillati</taxon>
        <taxon>Cyanobacteriota</taxon>
        <taxon>Cyanophyceae</taxon>
        <taxon>Oscillatoriophycideae</taxon>
        <taxon>Chroococcales</taxon>
        <taxon>Aphanothecaceae</taxon>
        <taxon>Aphanothece</taxon>
    </lineage>
</organism>
<dbReference type="Pfam" id="PF25734">
    <property type="entry name" value="RelB_like_antitoxin"/>
    <property type="match status" value="1"/>
</dbReference>
<evidence type="ECO:0000313" key="2">
    <source>
        <dbReference type="Proteomes" id="UP000287247"/>
    </source>
</evidence>
<gene>
    <name evidence="1" type="ORF">AsFPU1_0794</name>
</gene>
<accession>A0A401IDW3</accession>
<dbReference type="AlphaFoldDB" id="A0A401IDW3"/>